<name>A0A183B9Q2_9TREM</name>
<reference evidence="2 3" key="2">
    <citation type="submission" date="2018-11" db="EMBL/GenBank/DDBJ databases">
        <authorList>
            <consortium name="Pathogen Informatics"/>
        </authorList>
    </citation>
    <scope>NUCLEOTIDE SEQUENCE [LARGE SCALE GENOMIC DNA]</scope>
    <source>
        <strain evidence="2 3">Egypt</strain>
    </source>
</reference>
<organism evidence="4">
    <name type="scientific">Echinostoma caproni</name>
    <dbReference type="NCBI Taxonomy" id="27848"/>
    <lineage>
        <taxon>Eukaryota</taxon>
        <taxon>Metazoa</taxon>
        <taxon>Spiralia</taxon>
        <taxon>Lophotrochozoa</taxon>
        <taxon>Platyhelminthes</taxon>
        <taxon>Trematoda</taxon>
        <taxon>Digenea</taxon>
        <taxon>Plagiorchiida</taxon>
        <taxon>Echinostomata</taxon>
        <taxon>Echinostomatoidea</taxon>
        <taxon>Echinostomatidae</taxon>
        <taxon>Echinostoma</taxon>
    </lineage>
</organism>
<evidence type="ECO:0000313" key="2">
    <source>
        <dbReference type="EMBL" id="VDP93207.1"/>
    </source>
</evidence>
<dbReference type="AlphaFoldDB" id="A0A183B9Q2"/>
<dbReference type="EMBL" id="UZAN01062355">
    <property type="protein sequence ID" value="VDP93207.1"/>
    <property type="molecule type" value="Genomic_DNA"/>
</dbReference>
<dbReference type="Proteomes" id="UP000272942">
    <property type="component" value="Unassembled WGS sequence"/>
</dbReference>
<sequence>MLPSSCALLSLILIVAVQWPCLTPLSGLAIAAKTGSTAVLLLGVPLLTSTLASSAQSDQVRFVRNKWCPWSTWSRCSPEPCIAGIQSPTHGLLYIRTDDLDDSNPKNKRSVDVIPDARILTGEDSANYCVVKPGPLTNRNVYPLLVQTTIDGVIKRREPAKQRVRRCNCRSISLWQIFGIQKADDCLGEFGVFNAYRTRARNWTKRSRTS</sequence>
<feature type="chain" id="PRO_5043138363" evidence="1">
    <location>
        <begin position="19"/>
        <end position="210"/>
    </location>
</feature>
<evidence type="ECO:0000313" key="3">
    <source>
        <dbReference type="Proteomes" id="UP000272942"/>
    </source>
</evidence>
<dbReference type="OrthoDB" id="6263375at2759"/>
<protein>
    <submittedName>
        <fullName evidence="4">NTR domain-containing protein</fullName>
    </submittedName>
</protein>
<accession>A0A183B9Q2</accession>
<evidence type="ECO:0000313" key="4">
    <source>
        <dbReference type="WBParaSite" id="ECPE_0001597701-mRNA-1"/>
    </source>
</evidence>
<keyword evidence="1" id="KW-0732">Signal</keyword>
<dbReference type="WBParaSite" id="ECPE_0001597701-mRNA-1">
    <property type="protein sequence ID" value="ECPE_0001597701-mRNA-1"/>
    <property type="gene ID" value="ECPE_0001597701"/>
</dbReference>
<proteinExistence type="predicted"/>
<evidence type="ECO:0000256" key="1">
    <source>
        <dbReference type="SAM" id="SignalP"/>
    </source>
</evidence>
<reference evidence="4" key="1">
    <citation type="submission" date="2016-06" db="UniProtKB">
        <authorList>
            <consortium name="WormBaseParasite"/>
        </authorList>
    </citation>
    <scope>IDENTIFICATION</scope>
</reference>
<feature type="signal peptide" evidence="1">
    <location>
        <begin position="1"/>
        <end position="18"/>
    </location>
</feature>
<keyword evidence="3" id="KW-1185">Reference proteome</keyword>
<gene>
    <name evidence="2" type="ORF">ECPE_LOCUS15935</name>
</gene>